<dbReference type="Pfam" id="PF14792">
    <property type="entry name" value="DNA_pol_B_palm"/>
    <property type="match status" value="1"/>
</dbReference>
<dbReference type="GO" id="GO:0003677">
    <property type="term" value="F:DNA binding"/>
    <property type="evidence" value="ECO:0007669"/>
    <property type="project" value="InterPro"/>
</dbReference>
<evidence type="ECO:0000256" key="2">
    <source>
        <dbReference type="ARBA" id="ARBA00004496"/>
    </source>
</evidence>
<keyword evidence="9" id="KW-0548">Nucleotidyltransferase</keyword>
<comment type="function">
    <text evidence="20">Repair polymerase that plays a key role in base-excision repair. During this process, the damaged base is excised by specific DNA glycosylases, the DNA backbone is nicked at the abasic site by an apurinic/apyrimidic (AP) endonuclease, and POLB removes 5'-deoxyribose-phosphate from the preincised AP site acting as a 5'-deoxyribose-phosphate lyase (5'-dRP lyase); through its DNA polymerase activity, it adds one nucleotide to the 3' end of the arising single-nucleotide gap. Conducts 'gap-filling' DNA synthesis in a stepwise distributive fashion rather than in a processive fashion as for other DNA polymerases. It is also able to cleave sugar-phosphate bonds 3' to an intact AP site, acting as an AP lyase.</text>
</comment>
<dbReference type="SMART" id="SM00278">
    <property type="entry name" value="HhH1"/>
    <property type="match status" value="3"/>
</dbReference>
<dbReference type="InterPro" id="IPR043519">
    <property type="entry name" value="NT_sf"/>
</dbReference>
<keyword evidence="11" id="KW-0227">DNA damage</keyword>
<dbReference type="EC" id="4.2.99.18" evidence="4"/>
<dbReference type="InterPro" id="IPR010996">
    <property type="entry name" value="HHH_MUS81"/>
</dbReference>
<evidence type="ECO:0000313" key="25">
    <source>
        <dbReference type="EMBL" id="HFX13352.1"/>
    </source>
</evidence>
<evidence type="ECO:0000256" key="20">
    <source>
        <dbReference type="ARBA" id="ARBA00045548"/>
    </source>
</evidence>
<dbReference type="GO" id="GO:0008270">
    <property type="term" value="F:zinc ion binding"/>
    <property type="evidence" value="ECO:0007669"/>
    <property type="project" value="TreeGrafter"/>
</dbReference>
<dbReference type="GO" id="GO:0005829">
    <property type="term" value="C:cytosol"/>
    <property type="evidence" value="ECO:0007669"/>
    <property type="project" value="TreeGrafter"/>
</dbReference>
<dbReference type="CDD" id="cd00141">
    <property type="entry name" value="NT_POLXc"/>
    <property type="match status" value="1"/>
</dbReference>
<dbReference type="InterPro" id="IPR050243">
    <property type="entry name" value="PHP_phosphatase"/>
</dbReference>
<name>A0A7C3MNP0_DICTH</name>
<evidence type="ECO:0000256" key="17">
    <source>
        <dbReference type="ARBA" id="ARBA00035726"/>
    </source>
</evidence>
<dbReference type="Pfam" id="PF14791">
    <property type="entry name" value="DNA_pol_B_thumb"/>
    <property type="match status" value="1"/>
</dbReference>
<dbReference type="PANTHER" id="PTHR36928:SF1">
    <property type="entry name" value="PHOSPHATASE YCDX-RELATED"/>
    <property type="match status" value="1"/>
</dbReference>
<dbReference type="InterPro" id="IPR002008">
    <property type="entry name" value="DNA_pol_X_beta-like"/>
</dbReference>
<keyword evidence="12" id="KW-0832">Ubl conjugation</keyword>
<keyword evidence="6" id="KW-0488">Methylation</keyword>
<evidence type="ECO:0000256" key="19">
    <source>
        <dbReference type="ARBA" id="ARBA00044678"/>
    </source>
</evidence>
<feature type="domain" description="Helix-hairpin-helix DNA-binding motif class 1" evidence="22">
    <location>
        <begin position="126"/>
        <end position="145"/>
    </location>
</feature>
<dbReference type="FunFam" id="3.20.20.140:FF:000047">
    <property type="entry name" value="PHP domain-containing protein"/>
    <property type="match status" value="1"/>
</dbReference>
<dbReference type="InterPro" id="IPR010994">
    <property type="entry name" value="RuvA_2-like"/>
</dbReference>
<comment type="catalytic activity">
    <reaction evidence="21">
        <text>DNA(n) + a 2'-deoxyribonucleoside 5'-triphosphate = DNA(n+1) + diphosphate</text>
        <dbReference type="Rhea" id="RHEA:22508"/>
        <dbReference type="Rhea" id="RHEA-COMP:17339"/>
        <dbReference type="Rhea" id="RHEA-COMP:17340"/>
        <dbReference type="ChEBI" id="CHEBI:33019"/>
        <dbReference type="ChEBI" id="CHEBI:61560"/>
        <dbReference type="ChEBI" id="CHEBI:173112"/>
        <dbReference type="EC" id="2.7.7.7"/>
    </reaction>
</comment>
<dbReference type="InterPro" id="IPR003583">
    <property type="entry name" value="Hlx-hairpin-Hlx_DNA-bd_motif"/>
</dbReference>
<dbReference type="InterPro" id="IPR037160">
    <property type="entry name" value="DNA_Pol_thumb_sf"/>
</dbReference>
<keyword evidence="25" id="KW-0378">Hydrolase</keyword>
<dbReference type="InterPro" id="IPR004013">
    <property type="entry name" value="PHP_dom"/>
</dbReference>
<evidence type="ECO:0000256" key="1">
    <source>
        <dbReference type="ARBA" id="ARBA00001946"/>
    </source>
</evidence>
<dbReference type="PIRSF" id="PIRSF005047">
    <property type="entry name" value="UCP005047_YshC"/>
    <property type="match status" value="1"/>
</dbReference>
<proteinExistence type="predicted"/>
<comment type="cofactor">
    <cofactor evidence="1">
        <name>Mg(2+)</name>
        <dbReference type="ChEBI" id="CHEBI:18420"/>
    </cofactor>
</comment>
<evidence type="ECO:0000256" key="10">
    <source>
        <dbReference type="ARBA" id="ARBA00022705"/>
    </source>
</evidence>
<evidence type="ECO:0000256" key="8">
    <source>
        <dbReference type="ARBA" id="ARBA00022679"/>
    </source>
</evidence>
<dbReference type="Pfam" id="PF14716">
    <property type="entry name" value="HHH_8"/>
    <property type="match status" value="1"/>
</dbReference>
<dbReference type="EC" id="2.7.7.7" evidence="3"/>
<evidence type="ECO:0000256" key="3">
    <source>
        <dbReference type="ARBA" id="ARBA00012417"/>
    </source>
</evidence>
<comment type="subcellular location">
    <subcellularLocation>
        <location evidence="2">Cytoplasm</location>
    </subcellularLocation>
</comment>
<dbReference type="Pfam" id="PF02811">
    <property type="entry name" value="PHP"/>
    <property type="match status" value="1"/>
</dbReference>
<dbReference type="NCBIfam" id="NF006375">
    <property type="entry name" value="PRK08609.1"/>
    <property type="match status" value="1"/>
</dbReference>
<dbReference type="GO" id="GO:0006281">
    <property type="term" value="P:DNA repair"/>
    <property type="evidence" value="ECO:0007669"/>
    <property type="project" value="UniProtKB-KW"/>
</dbReference>
<dbReference type="InterPro" id="IPR022311">
    <property type="entry name" value="PolX-like"/>
</dbReference>
<dbReference type="PRINTS" id="PR00870">
    <property type="entry name" value="DNAPOLXBETA"/>
</dbReference>
<dbReference type="AlphaFoldDB" id="A0A7C3MNP0"/>
<evidence type="ECO:0000256" key="4">
    <source>
        <dbReference type="ARBA" id="ARBA00012720"/>
    </source>
</evidence>
<dbReference type="GO" id="GO:0140078">
    <property type="term" value="F:class I DNA-(apurinic or apyrimidinic site) endonuclease activity"/>
    <property type="evidence" value="ECO:0007669"/>
    <property type="project" value="UniProtKB-EC"/>
</dbReference>
<dbReference type="PANTHER" id="PTHR36928">
    <property type="entry name" value="PHOSPHATASE YCDX-RELATED"/>
    <property type="match status" value="1"/>
</dbReference>
<evidence type="ECO:0000256" key="5">
    <source>
        <dbReference type="ARBA" id="ARBA00020020"/>
    </source>
</evidence>
<dbReference type="SUPFAM" id="SSF89550">
    <property type="entry name" value="PHP domain-like"/>
    <property type="match status" value="1"/>
</dbReference>
<dbReference type="Gene3D" id="3.30.210.10">
    <property type="entry name" value="DNA polymerase, thumb domain"/>
    <property type="match status" value="1"/>
</dbReference>
<keyword evidence="25" id="KW-0269">Exonuclease</keyword>
<keyword evidence="25" id="KW-0540">Nuclease</keyword>
<gene>
    <name evidence="25" type="primary">polX</name>
    <name evidence="25" type="ORF">ENW00_04215</name>
</gene>
<keyword evidence="15" id="KW-0234">DNA repair</keyword>
<evidence type="ECO:0000256" key="14">
    <source>
        <dbReference type="ARBA" id="ARBA00023053"/>
    </source>
</evidence>
<keyword evidence="13" id="KW-0239">DNA-directed DNA polymerase</keyword>
<keyword evidence="8" id="KW-0808">Transferase</keyword>
<dbReference type="Gene3D" id="3.30.460.10">
    <property type="entry name" value="Beta Polymerase, domain 2"/>
    <property type="match status" value="1"/>
</dbReference>
<keyword evidence="7" id="KW-0237">DNA synthesis</keyword>
<dbReference type="Pfam" id="PF14520">
    <property type="entry name" value="HHH_5"/>
    <property type="match status" value="1"/>
</dbReference>
<dbReference type="GO" id="GO:0003887">
    <property type="term" value="F:DNA-directed DNA polymerase activity"/>
    <property type="evidence" value="ECO:0007669"/>
    <property type="project" value="UniProtKB-KW"/>
</dbReference>
<dbReference type="InterPro" id="IPR016195">
    <property type="entry name" value="Pol/histidinol_Pase-like"/>
</dbReference>
<protein>
    <recommendedName>
        <fullName evidence="5">DNA polymerase beta</fullName>
        <ecNumber evidence="3">2.7.7.7</ecNumber>
        <ecNumber evidence="4">4.2.99.18</ecNumber>
    </recommendedName>
    <alternativeName>
        <fullName evidence="16">5'-deoxyribose-phosphate lyase</fullName>
    </alternativeName>
    <alternativeName>
        <fullName evidence="17">AP lyase</fullName>
    </alternativeName>
</protein>
<reference evidence="25" key="1">
    <citation type="journal article" date="2020" name="mSystems">
        <title>Genome- and Community-Level Interaction Insights into Carbon Utilization and Element Cycling Functions of Hydrothermarchaeota in Hydrothermal Sediment.</title>
        <authorList>
            <person name="Zhou Z."/>
            <person name="Liu Y."/>
            <person name="Xu W."/>
            <person name="Pan J."/>
            <person name="Luo Z.H."/>
            <person name="Li M."/>
        </authorList>
    </citation>
    <scope>NUCLEOTIDE SEQUENCE [LARGE SCALE GENOMIC DNA]</scope>
    <source>
        <strain evidence="25">SpSt-81</strain>
    </source>
</reference>
<evidence type="ECO:0000256" key="9">
    <source>
        <dbReference type="ARBA" id="ARBA00022695"/>
    </source>
</evidence>
<evidence type="ECO:0000256" key="18">
    <source>
        <dbReference type="ARBA" id="ARBA00044632"/>
    </source>
</evidence>
<dbReference type="Gene3D" id="1.10.150.110">
    <property type="entry name" value="DNA polymerase beta, N-terminal domain-like"/>
    <property type="match status" value="1"/>
</dbReference>
<feature type="domain" description="DNA-directed DNA polymerase X" evidence="24">
    <location>
        <begin position="1"/>
        <end position="318"/>
    </location>
</feature>
<evidence type="ECO:0000256" key="11">
    <source>
        <dbReference type="ARBA" id="ARBA00022763"/>
    </source>
</evidence>
<dbReference type="SUPFAM" id="SSF47802">
    <property type="entry name" value="DNA polymerase beta, N-terminal domain-like"/>
    <property type="match status" value="1"/>
</dbReference>
<dbReference type="SUPFAM" id="SSF47781">
    <property type="entry name" value="RuvA domain 2-like"/>
    <property type="match status" value="1"/>
</dbReference>
<sequence>MKNRDVAQILDEIATLLEIKGENRYKVAAYQEAARRIENLPEDIEKLFKEGKLYQIKGIGESIGQKIKEYLTTGKVTYLEELRKEIPPEILELLKIPGIGPKLAYRLYTELGIKDLESLEKAAKEGKIRLLPRLGPKVEQNILEAIKEYKEKQQVSERIPLGVALPLVEEIVNYLSQYPFVTDIVPAGSIRRRKETIGDIDILITTNDMEKVNQVLKSLPILRNILAAGTTKTSIIVEPGIQVDFRVVDKGSFGSALQYFTGSKAHNIKLREIAIKKGLKINEYGVFRISDNKKLCGEKEEEIYELLGLQFIPPELREDQGEIESAMEGKLPELIEEKDILGDMHVHTDWSDGANTLEEMVETAYRLGYKYVVISDHSQALGVAGGLTPEQIEKQRQRINELNRKYKDFKILHSIEANILSDGSIDLPEEVLKNFDLVIAGLHSGFKQPKEKITERLISAIKNPWVDIISHPTGRLINKRPAYEVDFPAILYWAKETGTVLEINAQPDRLDLCDIDARIAREKYGIYLSIGTDSHDIRSYSLINYGIYVARRAWLKKEDVINTYPWEEAKLKLKRYKEKR</sequence>
<dbReference type="InterPro" id="IPR003141">
    <property type="entry name" value="Pol/His_phosphatase_N"/>
</dbReference>
<comment type="caution">
    <text evidence="25">The sequence shown here is derived from an EMBL/GenBank/DDBJ whole genome shotgun (WGS) entry which is preliminary data.</text>
</comment>
<dbReference type="GO" id="GO:0004527">
    <property type="term" value="F:exonuclease activity"/>
    <property type="evidence" value="ECO:0007669"/>
    <property type="project" value="UniProtKB-KW"/>
</dbReference>
<evidence type="ECO:0000256" key="16">
    <source>
        <dbReference type="ARBA" id="ARBA00035717"/>
    </source>
</evidence>
<feature type="domain" description="Helix-hairpin-helix DNA-binding motif class 1" evidence="22">
    <location>
        <begin position="91"/>
        <end position="110"/>
    </location>
</feature>
<comment type="catalytic activity">
    <reaction evidence="19">
        <text>a 5'-end 2'-deoxyribose-2'-deoxyribonucleotide-DNA = (2E,4S)-4-hydroxypenten-2-al-5-phosphate + a 5'-end 5'-phospho-2'-deoxyribonucleoside-DNA + H(+)</text>
        <dbReference type="Rhea" id="RHEA:76255"/>
        <dbReference type="Rhea" id="RHEA-COMP:13180"/>
        <dbReference type="Rhea" id="RHEA-COMP:18657"/>
        <dbReference type="ChEBI" id="CHEBI:15378"/>
        <dbReference type="ChEBI" id="CHEBI:136412"/>
        <dbReference type="ChEBI" id="CHEBI:195194"/>
        <dbReference type="ChEBI" id="CHEBI:195195"/>
    </reaction>
</comment>
<evidence type="ECO:0000256" key="13">
    <source>
        <dbReference type="ARBA" id="ARBA00022932"/>
    </source>
</evidence>
<keyword evidence="14" id="KW-0915">Sodium</keyword>
<dbReference type="SUPFAM" id="SSF81301">
    <property type="entry name" value="Nucleotidyltransferase"/>
    <property type="match status" value="1"/>
</dbReference>
<dbReference type="InterPro" id="IPR028207">
    <property type="entry name" value="DNA_pol_B_palm_palm"/>
</dbReference>
<dbReference type="Gene3D" id="1.10.150.20">
    <property type="entry name" value="5' to 3' exonuclease, C-terminal subdomain"/>
    <property type="match status" value="1"/>
</dbReference>
<dbReference type="InterPro" id="IPR029398">
    <property type="entry name" value="PolB_thumb"/>
</dbReference>
<evidence type="ECO:0000256" key="7">
    <source>
        <dbReference type="ARBA" id="ARBA00022634"/>
    </source>
</evidence>
<evidence type="ECO:0000259" key="24">
    <source>
        <dbReference type="SMART" id="SM00483"/>
    </source>
</evidence>
<organism evidence="25">
    <name type="scientific">Dictyoglomus thermophilum</name>
    <dbReference type="NCBI Taxonomy" id="14"/>
    <lineage>
        <taxon>Bacteria</taxon>
        <taxon>Pseudomonadati</taxon>
        <taxon>Dictyoglomota</taxon>
        <taxon>Dictyoglomia</taxon>
        <taxon>Dictyoglomales</taxon>
        <taxon>Dictyoglomaceae</taxon>
        <taxon>Dictyoglomus</taxon>
    </lineage>
</organism>
<evidence type="ECO:0000259" key="22">
    <source>
        <dbReference type="SMART" id="SM00278"/>
    </source>
</evidence>
<dbReference type="Gene3D" id="3.20.20.140">
    <property type="entry name" value="Metal-dependent hydrolases"/>
    <property type="match status" value="1"/>
</dbReference>
<feature type="domain" description="Helix-hairpin-helix DNA-binding motif class 1" evidence="22">
    <location>
        <begin position="51"/>
        <end position="70"/>
    </location>
</feature>
<dbReference type="CDD" id="cd07436">
    <property type="entry name" value="PHP_PolX"/>
    <property type="match status" value="1"/>
</dbReference>
<keyword evidence="10" id="KW-0235">DNA replication</keyword>
<dbReference type="GO" id="GO:0042578">
    <property type="term" value="F:phosphoric ester hydrolase activity"/>
    <property type="evidence" value="ECO:0007669"/>
    <property type="project" value="TreeGrafter"/>
</dbReference>
<dbReference type="InterPro" id="IPR027421">
    <property type="entry name" value="DNA_pol_lamdba_lyase_dom_sf"/>
</dbReference>
<dbReference type="InterPro" id="IPR047967">
    <property type="entry name" value="PolX_PHP"/>
</dbReference>
<dbReference type="InterPro" id="IPR002054">
    <property type="entry name" value="DNA-dir_DNA_pol_X"/>
</dbReference>
<feature type="domain" description="Polymerase/histidinol phosphatase N-terminal" evidence="23">
    <location>
        <begin position="342"/>
        <end position="421"/>
    </location>
</feature>
<comment type="catalytic activity">
    <reaction evidence="18">
        <text>2'-deoxyribonucleotide-(2'-deoxyribose 5'-phosphate)-2'-deoxyribonucleotide-DNA = a 3'-end 2'-deoxyribonucleotide-(2,3-dehydro-2,3-deoxyribose 5'-phosphate)-DNA + a 5'-end 5'-phospho-2'-deoxyribonucleoside-DNA + H(+)</text>
        <dbReference type="Rhea" id="RHEA:66592"/>
        <dbReference type="Rhea" id="RHEA-COMP:13180"/>
        <dbReference type="Rhea" id="RHEA-COMP:16897"/>
        <dbReference type="Rhea" id="RHEA-COMP:17067"/>
        <dbReference type="ChEBI" id="CHEBI:15378"/>
        <dbReference type="ChEBI" id="CHEBI:136412"/>
        <dbReference type="ChEBI" id="CHEBI:157695"/>
        <dbReference type="ChEBI" id="CHEBI:167181"/>
        <dbReference type="EC" id="4.2.99.18"/>
    </reaction>
</comment>
<accession>A0A7C3MNP0</accession>
<evidence type="ECO:0000256" key="12">
    <source>
        <dbReference type="ARBA" id="ARBA00022843"/>
    </source>
</evidence>
<dbReference type="SMART" id="SM00483">
    <property type="entry name" value="POLXc"/>
    <property type="match status" value="1"/>
</dbReference>
<dbReference type="SMART" id="SM00481">
    <property type="entry name" value="POLIIIAc"/>
    <property type="match status" value="1"/>
</dbReference>
<evidence type="ECO:0000259" key="23">
    <source>
        <dbReference type="SMART" id="SM00481"/>
    </source>
</evidence>
<evidence type="ECO:0000256" key="15">
    <source>
        <dbReference type="ARBA" id="ARBA00023204"/>
    </source>
</evidence>
<dbReference type="EMBL" id="DTIN01000014">
    <property type="protein sequence ID" value="HFX13352.1"/>
    <property type="molecule type" value="Genomic_DNA"/>
</dbReference>
<evidence type="ECO:0000256" key="21">
    <source>
        <dbReference type="ARBA" id="ARBA00049244"/>
    </source>
</evidence>
<evidence type="ECO:0000256" key="6">
    <source>
        <dbReference type="ARBA" id="ARBA00022481"/>
    </source>
</evidence>